<evidence type="ECO:0000313" key="2">
    <source>
        <dbReference type="EMBL" id="AOT70592.1"/>
    </source>
</evidence>
<dbReference type="Proteomes" id="UP000095743">
    <property type="component" value="Chromosome"/>
</dbReference>
<dbReference type="Gene3D" id="1.10.10.10">
    <property type="entry name" value="Winged helix-like DNA-binding domain superfamily/Winged helix DNA-binding domain"/>
    <property type="match status" value="1"/>
</dbReference>
<dbReference type="RefSeq" id="WP_069977511.1">
    <property type="nucleotide sequence ID" value="NZ_CP017269.1"/>
</dbReference>
<dbReference type="PANTHER" id="PTHR43252:SF7">
    <property type="entry name" value="TRANSCRIPTIONAL REGULATOR YQJI"/>
    <property type="match status" value="1"/>
</dbReference>
<feature type="domain" description="Transcription regulator PadR N-terminal" evidence="1">
    <location>
        <begin position="6"/>
        <end position="79"/>
    </location>
</feature>
<organism evidence="2 3">
    <name type="scientific">Geosporobacter ferrireducens</name>
    <dbReference type="NCBI Taxonomy" id="1424294"/>
    <lineage>
        <taxon>Bacteria</taxon>
        <taxon>Bacillati</taxon>
        <taxon>Bacillota</taxon>
        <taxon>Clostridia</taxon>
        <taxon>Peptostreptococcales</taxon>
        <taxon>Thermotaleaceae</taxon>
        <taxon>Geosporobacter</taxon>
    </lineage>
</organism>
<gene>
    <name evidence="2" type="ORF">Gferi_14035</name>
</gene>
<dbReference type="Pfam" id="PF03551">
    <property type="entry name" value="PadR"/>
    <property type="match status" value="1"/>
</dbReference>
<dbReference type="InterPro" id="IPR005149">
    <property type="entry name" value="Tscrpt_reg_PadR_N"/>
</dbReference>
<dbReference type="KEGG" id="gfe:Gferi_14035"/>
<dbReference type="InterPro" id="IPR036390">
    <property type="entry name" value="WH_DNA-bd_sf"/>
</dbReference>
<dbReference type="EMBL" id="CP017269">
    <property type="protein sequence ID" value="AOT70592.1"/>
    <property type="molecule type" value="Genomic_DNA"/>
</dbReference>
<evidence type="ECO:0000313" key="3">
    <source>
        <dbReference type="Proteomes" id="UP000095743"/>
    </source>
</evidence>
<sequence length="189" mass="22215">MSRIIVLGLLFKSPMHGYEMQQILQEERIDLWANLLPNSIYFALKQMQKEGFVKVRNTEKTGHRTRVIYEITEEGKKEFFRLLKGALGTPFRRYPADIYTSLSFLNVLPKSEIRVAIQKNISSLEKDISLWERGKEKKTKHFSMKEPLNAIFENGIEHIKADLKLLYYIKDNLETILNYIKECDEKGEI</sequence>
<accession>A0A1D8GI89</accession>
<reference evidence="2 3" key="1">
    <citation type="submission" date="2016-09" db="EMBL/GenBank/DDBJ databases">
        <title>Genomic analysis reveals versatility of anaerobic energy metabolism of Geosporobacter ferrireducens IRF9 of phylum Firmicutes.</title>
        <authorList>
            <person name="Kim S.-J."/>
        </authorList>
    </citation>
    <scope>NUCLEOTIDE SEQUENCE [LARGE SCALE GENOMIC DNA]</scope>
    <source>
        <strain evidence="2 3">IRF9</strain>
    </source>
</reference>
<keyword evidence="3" id="KW-1185">Reference proteome</keyword>
<protein>
    <recommendedName>
        <fullName evidence="1">Transcription regulator PadR N-terminal domain-containing protein</fullName>
    </recommendedName>
</protein>
<dbReference type="PANTHER" id="PTHR43252">
    <property type="entry name" value="TRANSCRIPTIONAL REGULATOR YQJI"/>
    <property type="match status" value="1"/>
</dbReference>
<evidence type="ECO:0000259" key="1">
    <source>
        <dbReference type="Pfam" id="PF03551"/>
    </source>
</evidence>
<dbReference type="InterPro" id="IPR036388">
    <property type="entry name" value="WH-like_DNA-bd_sf"/>
</dbReference>
<proteinExistence type="predicted"/>
<dbReference type="OrthoDB" id="9808762at2"/>
<dbReference type="AlphaFoldDB" id="A0A1D8GI89"/>
<name>A0A1D8GI89_9FIRM</name>
<dbReference type="SUPFAM" id="SSF46785">
    <property type="entry name" value="Winged helix' DNA-binding domain"/>
    <property type="match status" value="1"/>
</dbReference>
<dbReference type="STRING" id="1424294.Gferi_14035"/>